<evidence type="ECO:0000313" key="4">
    <source>
        <dbReference type="EMBL" id="KAG1896595.1"/>
    </source>
</evidence>
<dbReference type="GeneID" id="64664117"/>
<feature type="transmembrane region" description="Helical" evidence="2">
    <location>
        <begin position="124"/>
        <end position="145"/>
    </location>
</feature>
<gene>
    <name evidence="4" type="ORF">F5891DRAFT_1246635</name>
</gene>
<keyword evidence="2" id="KW-0812">Transmembrane</keyword>
<dbReference type="Proteomes" id="UP001195769">
    <property type="component" value="Unassembled WGS sequence"/>
</dbReference>
<accession>A0AAD4HGB8</accession>
<evidence type="ECO:0000256" key="2">
    <source>
        <dbReference type="SAM" id="Phobius"/>
    </source>
</evidence>
<dbReference type="PANTHER" id="PTHR43798:SF31">
    <property type="entry name" value="AB HYDROLASE SUPERFAMILY PROTEIN YCLE"/>
    <property type="match status" value="1"/>
</dbReference>
<dbReference type="AlphaFoldDB" id="A0AAD4HGB8"/>
<evidence type="ECO:0000256" key="1">
    <source>
        <dbReference type="ARBA" id="ARBA00022801"/>
    </source>
</evidence>
<dbReference type="Pfam" id="PF12697">
    <property type="entry name" value="Abhydrolase_6"/>
    <property type="match status" value="1"/>
</dbReference>
<dbReference type="InterPro" id="IPR050266">
    <property type="entry name" value="AB_hydrolase_sf"/>
</dbReference>
<dbReference type="InterPro" id="IPR029058">
    <property type="entry name" value="AB_hydrolase_fold"/>
</dbReference>
<evidence type="ECO:0000313" key="5">
    <source>
        <dbReference type="Proteomes" id="UP001195769"/>
    </source>
</evidence>
<dbReference type="GO" id="GO:0016787">
    <property type="term" value="F:hydrolase activity"/>
    <property type="evidence" value="ECO:0007669"/>
    <property type="project" value="UniProtKB-KW"/>
</dbReference>
<keyword evidence="2" id="KW-1133">Transmembrane helix</keyword>
<proteinExistence type="predicted"/>
<keyword evidence="5" id="KW-1185">Reference proteome</keyword>
<dbReference type="PANTHER" id="PTHR43798">
    <property type="entry name" value="MONOACYLGLYCEROL LIPASE"/>
    <property type="match status" value="1"/>
</dbReference>
<dbReference type="InterPro" id="IPR000073">
    <property type="entry name" value="AB_hydrolase_1"/>
</dbReference>
<protein>
    <submittedName>
        <fullName evidence="4">Alpha/Beta hydrolase protein</fullName>
    </submittedName>
</protein>
<dbReference type="RefSeq" id="XP_041222171.1">
    <property type="nucleotide sequence ID" value="XM_041369819.1"/>
</dbReference>
<sequence length="282" mass="31066">IKKTSRVSKFVTSSDGCKIFAEGVGNLEGPTIVLVHGLGLSTVVFNNLFKDDQLLAKVYLVRYDMRSHGRSGRPVNQSDYSSQNFAADFMAVVEGFNRQKPYLLGWSLGGTVATDICTHCPAGYVSGIIYVSALPYIGAIMMDLAKDFLKNLRPRLVAQDVADALQAKIDFVNSSINYCNASNWDDRLLWVGAFSHLNANDILNAMSRQQDPEPLLAAGREGLRLLHLYGDADQQLDNAVAEAQVSQHFISRKVVVIKGGSHALFYEFQDQVVEEVLAFVTE</sequence>
<dbReference type="Gene3D" id="3.40.50.1820">
    <property type="entry name" value="alpha/beta hydrolase"/>
    <property type="match status" value="1"/>
</dbReference>
<keyword evidence="1 4" id="KW-0378">Hydrolase</keyword>
<reference evidence="4" key="1">
    <citation type="journal article" date="2020" name="New Phytol.">
        <title>Comparative genomics reveals dynamic genome evolution in host specialist ectomycorrhizal fungi.</title>
        <authorList>
            <person name="Lofgren L.A."/>
            <person name="Nguyen N.H."/>
            <person name="Vilgalys R."/>
            <person name="Ruytinx J."/>
            <person name="Liao H.L."/>
            <person name="Branco S."/>
            <person name="Kuo A."/>
            <person name="LaButti K."/>
            <person name="Lipzen A."/>
            <person name="Andreopoulos W."/>
            <person name="Pangilinan J."/>
            <person name="Riley R."/>
            <person name="Hundley H."/>
            <person name="Na H."/>
            <person name="Barry K."/>
            <person name="Grigoriev I.V."/>
            <person name="Stajich J.E."/>
            <person name="Kennedy P.G."/>
        </authorList>
    </citation>
    <scope>NUCLEOTIDE SEQUENCE</scope>
    <source>
        <strain evidence="4">FC203</strain>
    </source>
</reference>
<evidence type="ECO:0000259" key="3">
    <source>
        <dbReference type="Pfam" id="PF12697"/>
    </source>
</evidence>
<comment type="caution">
    <text evidence="4">The sequence shown here is derived from an EMBL/GenBank/DDBJ whole genome shotgun (WGS) entry which is preliminary data.</text>
</comment>
<feature type="domain" description="AB hydrolase-1" evidence="3">
    <location>
        <begin position="32"/>
        <end position="274"/>
    </location>
</feature>
<feature type="non-terminal residue" evidence="4">
    <location>
        <position position="282"/>
    </location>
</feature>
<name>A0AAD4HGB8_9AGAM</name>
<keyword evidence="2" id="KW-0472">Membrane</keyword>
<organism evidence="4 5">
    <name type="scientific">Suillus fuscotomentosus</name>
    <dbReference type="NCBI Taxonomy" id="1912939"/>
    <lineage>
        <taxon>Eukaryota</taxon>
        <taxon>Fungi</taxon>
        <taxon>Dikarya</taxon>
        <taxon>Basidiomycota</taxon>
        <taxon>Agaricomycotina</taxon>
        <taxon>Agaricomycetes</taxon>
        <taxon>Agaricomycetidae</taxon>
        <taxon>Boletales</taxon>
        <taxon>Suillineae</taxon>
        <taxon>Suillaceae</taxon>
        <taxon>Suillus</taxon>
    </lineage>
</organism>
<dbReference type="GO" id="GO:0016020">
    <property type="term" value="C:membrane"/>
    <property type="evidence" value="ECO:0007669"/>
    <property type="project" value="TreeGrafter"/>
</dbReference>
<dbReference type="SUPFAM" id="SSF53474">
    <property type="entry name" value="alpha/beta-Hydrolases"/>
    <property type="match status" value="1"/>
</dbReference>
<dbReference type="EMBL" id="JABBWK010000054">
    <property type="protein sequence ID" value="KAG1896595.1"/>
    <property type="molecule type" value="Genomic_DNA"/>
</dbReference>